<dbReference type="GO" id="GO:0005315">
    <property type="term" value="F:phosphate transmembrane transporter activity"/>
    <property type="evidence" value="ECO:0007669"/>
    <property type="project" value="UniProtKB-ARBA"/>
</dbReference>
<comment type="similarity">
    <text evidence="9">Belongs to the major facilitator superfamily. Sodium/anion cotransporter (TC 2.A.1.14) family.</text>
</comment>
<keyword evidence="4 10" id="KW-0812">Transmembrane</keyword>
<keyword evidence="3" id="KW-0934">Plastid</keyword>
<evidence type="ECO:0000259" key="11">
    <source>
        <dbReference type="PROSITE" id="PS50850"/>
    </source>
</evidence>
<evidence type="ECO:0000313" key="13">
    <source>
        <dbReference type="Proteomes" id="UP000324897"/>
    </source>
</evidence>
<feature type="transmembrane region" description="Helical" evidence="10">
    <location>
        <begin position="500"/>
        <end position="518"/>
    </location>
</feature>
<dbReference type="CDD" id="cd17380">
    <property type="entry name" value="MFS_SLC17A9_like"/>
    <property type="match status" value="1"/>
</dbReference>
<dbReference type="InterPro" id="IPR011701">
    <property type="entry name" value="MFS"/>
</dbReference>
<dbReference type="Proteomes" id="UP000324897">
    <property type="component" value="Chromosome 7"/>
</dbReference>
<evidence type="ECO:0000256" key="7">
    <source>
        <dbReference type="ARBA" id="ARBA00023136"/>
    </source>
</evidence>
<evidence type="ECO:0000256" key="4">
    <source>
        <dbReference type="ARBA" id="ARBA00022692"/>
    </source>
</evidence>
<feature type="transmembrane region" description="Helical" evidence="10">
    <location>
        <begin position="245"/>
        <end position="267"/>
    </location>
</feature>
<dbReference type="FunFam" id="1.20.1250.20:FF:000131">
    <property type="entry name" value="Probable anion transporter 3, chloroplastic"/>
    <property type="match status" value="1"/>
</dbReference>
<feature type="domain" description="Major facilitator superfamily (MFS) profile" evidence="11">
    <location>
        <begin position="119"/>
        <end position="525"/>
    </location>
</feature>
<feature type="non-terminal residue" evidence="12">
    <location>
        <position position="1"/>
    </location>
</feature>
<feature type="transmembrane region" description="Helical" evidence="10">
    <location>
        <begin position="273"/>
        <end position="293"/>
    </location>
</feature>
<evidence type="ECO:0000313" key="12">
    <source>
        <dbReference type="EMBL" id="TVU19630.1"/>
    </source>
</evidence>
<protein>
    <recommendedName>
        <fullName evidence="11">Major facilitator superfamily (MFS) profile domain-containing protein</fullName>
    </recommendedName>
</protein>
<gene>
    <name evidence="12" type="ORF">EJB05_35791</name>
</gene>
<keyword evidence="7 10" id="KW-0472">Membrane</keyword>
<keyword evidence="5" id="KW-0809">Transit peptide</keyword>
<dbReference type="PROSITE" id="PS50850">
    <property type="entry name" value="MFS"/>
    <property type="match status" value="1"/>
</dbReference>
<evidence type="ECO:0000256" key="1">
    <source>
        <dbReference type="ARBA" id="ARBA00004508"/>
    </source>
</evidence>
<dbReference type="PANTHER" id="PTHR11662">
    <property type="entry name" value="SOLUTE CARRIER FAMILY 17"/>
    <property type="match status" value="1"/>
</dbReference>
<evidence type="ECO:0000256" key="5">
    <source>
        <dbReference type="ARBA" id="ARBA00022946"/>
    </source>
</evidence>
<evidence type="ECO:0000256" key="3">
    <source>
        <dbReference type="ARBA" id="ARBA00022640"/>
    </source>
</evidence>
<accession>A0A5J9U8X4</accession>
<proteinExistence type="inferred from homology"/>
<dbReference type="InterPro" id="IPR020846">
    <property type="entry name" value="MFS_dom"/>
</dbReference>
<evidence type="ECO:0000256" key="9">
    <source>
        <dbReference type="ARBA" id="ARBA00024362"/>
    </source>
</evidence>
<feature type="transmembrane region" description="Helical" evidence="10">
    <location>
        <begin position="471"/>
        <end position="494"/>
    </location>
</feature>
<dbReference type="EMBL" id="RWGY01000029">
    <property type="protein sequence ID" value="TVU19630.1"/>
    <property type="molecule type" value="Genomic_DNA"/>
</dbReference>
<dbReference type="Gene3D" id="1.20.1250.20">
    <property type="entry name" value="MFS general substrate transporter like domains"/>
    <property type="match status" value="2"/>
</dbReference>
<dbReference type="InterPro" id="IPR050382">
    <property type="entry name" value="MFS_Na/Anion_cotransporter"/>
</dbReference>
<dbReference type="GO" id="GO:0031969">
    <property type="term" value="C:chloroplast membrane"/>
    <property type="evidence" value="ECO:0007669"/>
    <property type="project" value="UniProtKB-SubCell"/>
</dbReference>
<feature type="transmembrane region" description="Helical" evidence="10">
    <location>
        <begin position="185"/>
        <end position="203"/>
    </location>
</feature>
<organism evidence="12 13">
    <name type="scientific">Eragrostis curvula</name>
    <name type="common">weeping love grass</name>
    <dbReference type="NCBI Taxonomy" id="38414"/>
    <lineage>
        <taxon>Eukaryota</taxon>
        <taxon>Viridiplantae</taxon>
        <taxon>Streptophyta</taxon>
        <taxon>Embryophyta</taxon>
        <taxon>Tracheophyta</taxon>
        <taxon>Spermatophyta</taxon>
        <taxon>Magnoliopsida</taxon>
        <taxon>Liliopsida</taxon>
        <taxon>Poales</taxon>
        <taxon>Poaceae</taxon>
        <taxon>PACMAD clade</taxon>
        <taxon>Chloridoideae</taxon>
        <taxon>Eragrostideae</taxon>
        <taxon>Eragrostidinae</taxon>
        <taxon>Eragrostis</taxon>
    </lineage>
</organism>
<dbReference type="InterPro" id="IPR044777">
    <property type="entry name" value="SLC17A9-like"/>
</dbReference>
<comment type="subcellular location">
    <subcellularLocation>
        <location evidence="1">Plastid</location>
        <location evidence="1">Chloroplast membrane</location>
        <topology evidence="1">Multi-pass membrane protein</topology>
    </subcellularLocation>
</comment>
<dbReference type="InterPro" id="IPR036259">
    <property type="entry name" value="MFS_trans_sf"/>
</dbReference>
<dbReference type="AlphaFoldDB" id="A0A5J9U8X4"/>
<keyword evidence="2" id="KW-0150">Chloroplast</keyword>
<feature type="transmembrane region" description="Helical" evidence="10">
    <location>
        <begin position="209"/>
        <end position="233"/>
    </location>
</feature>
<feature type="transmembrane region" description="Helical" evidence="10">
    <location>
        <begin position="339"/>
        <end position="360"/>
    </location>
</feature>
<dbReference type="SUPFAM" id="SSF103473">
    <property type="entry name" value="MFS general substrate transporter"/>
    <property type="match status" value="1"/>
</dbReference>
<keyword evidence="13" id="KW-1185">Reference proteome</keyword>
<evidence type="ECO:0000256" key="8">
    <source>
        <dbReference type="ARBA" id="ARBA00024302"/>
    </source>
</evidence>
<evidence type="ECO:0000256" key="2">
    <source>
        <dbReference type="ARBA" id="ARBA00022528"/>
    </source>
</evidence>
<feature type="transmembrane region" description="Helical" evidence="10">
    <location>
        <begin position="154"/>
        <end position="173"/>
    </location>
</feature>
<dbReference type="PANTHER" id="PTHR11662:SF399">
    <property type="entry name" value="FI19708P1-RELATED"/>
    <property type="match status" value="1"/>
</dbReference>
<feature type="transmembrane region" description="Helical" evidence="10">
    <location>
        <begin position="438"/>
        <end position="459"/>
    </location>
</feature>
<dbReference type="OrthoDB" id="2250022at2759"/>
<evidence type="ECO:0000256" key="10">
    <source>
        <dbReference type="SAM" id="Phobius"/>
    </source>
</evidence>
<dbReference type="Gramene" id="TVU19630">
    <property type="protein sequence ID" value="TVU19630"/>
    <property type="gene ID" value="EJB05_35791"/>
</dbReference>
<comment type="function">
    <text evidence="8">Probable anion transporter.</text>
</comment>
<reference evidence="12 13" key="1">
    <citation type="journal article" date="2019" name="Sci. Rep.">
        <title>A high-quality genome of Eragrostis curvula grass provides insights into Poaceae evolution and supports new strategies to enhance forage quality.</title>
        <authorList>
            <person name="Carballo J."/>
            <person name="Santos B.A.C.M."/>
            <person name="Zappacosta D."/>
            <person name="Garbus I."/>
            <person name="Selva J.P."/>
            <person name="Gallo C.A."/>
            <person name="Diaz A."/>
            <person name="Albertini E."/>
            <person name="Caccamo M."/>
            <person name="Echenique V."/>
        </authorList>
    </citation>
    <scope>NUCLEOTIDE SEQUENCE [LARGE SCALE GENOMIC DNA]</scope>
    <source>
        <strain evidence="13">cv. Victoria</strain>
        <tissue evidence="12">Leaf</tissue>
    </source>
</reference>
<dbReference type="Pfam" id="PF07690">
    <property type="entry name" value="MFS_1"/>
    <property type="match status" value="1"/>
</dbReference>
<sequence length="546" mass="57565">MAASVGSCVSLKPGASPVKYRSTRVGWAGLGVPARLRIPSPSPSSFSSAKFGGDGRTDACCASISGRGANGGAGFLGDGGRTRRQVGAMCSASLDAARPAPAAAVAPVAAPAFPERAKVVALVAAVMLLCNADRVVMSVAVVPLAAQHGWSSTFLGIVQSSFLWGYIFSSMVGGALADKYGGKKVMAGAAALWSLATFLTPWAASQSTIMLLAVRALFGLAEGVAFPTMSTFLPKWFPTQERATAVGISMGGFHLGNVISFLSTPIIMSHIGLTGTFAFFASLGYFWLFVWMLNVESDPLDSRTISKSELQYIVSGRSASKLQGNKFPTLKELFSRIEFWAIIVANVVNNWGYFVLLSWMPVYFKTVYNVNLKQAAWFSAIPWAVMAMSGYVAGASADFMIKSGFSVTRVRKIMQSIGFIGPGVSLLCLRYAQTPSVAAVLMTIALSLISFCQAGYFCNVQDIAPKYAGSLHGLTNGIGTGAAIVSTIGTGYFVQWLGSFQAFLTLTAVLYFTAAIFYNTYATADLIFDCGRSAAADGAPGSTQHL</sequence>
<keyword evidence="6 10" id="KW-1133">Transmembrane helix</keyword>
<evidence type="ECO:0000256" key="6">
    <source>
        <dbReference type="ARBA" id="ARBA00022989"/>
    </source>
</evidence>
<dbReference type="FunFam" id="1.20.1250.20:FF:000142">
    <property type="entry name" value="probable anion transporter 3, chloroplastic"/>
    <property type="match status" value="1"/>
</dbReference>
<feature type="transmembrane region" description="Helical" evidence="10">
    <location>
        <begin position="380"/>
        <end position="401"/>
    </location>
</feature>
<comment type="caution">
    <text evidence="12">The sequence shown here is derived from an EMBL/GenBank/DDBJ whole genome shotgun (WGS) entry which is preliminary data.</text>
</comment>
<name>A0A5J9U8X4_9POAL</name>